<reference evidence="3" key="1">
    <citation type="journal article" date="2013" name="Genome Announc.">
        <title>Draft genome sequence of the ascomycete Phaeoacremonium aleophilum strain UCR-PA7, a causal agent of the esca disease complex in grapevines.</title>
        <authorList>
            <person name="Blanco-Ulate B."/>
            <person name="Rolshausen P."/>
            <person name="Cantu D."/>
        </authorList>
    </citation>
    <scope>NUCLEOTIDE SEQUENCE [LARGE SCALE GENOMIC DNA]</scope>
    <source>
        <strain evidence="3">UCR-PA7</strain>
    </source>
</reference>
<protein>
    <recommendedName>
        <fullName evidence="4">Cyclin-like f-box protein</fullName>
    </recommendedName>
</protein>
<dbReference type="AlphaFoldDB" id="R8BJW2"/>
<dbReference type="eggNOG" id="ENOG502S02W">
    <property type="taxonomic scope" value="Eukaryota"/>
</dbReference>
<dbReference type="OrthoDB" id="4540290at2759"/>
<keyword evidence="3" id="KW-1185">Reference proteome</keyword>
<feature type="signal peptide" evidence="1">
    <location>
        <begin position="1"/>
        <end position="24"/>
    </location>
</feature>
<proteinExistence type="predicted"/>
<evidence type="ECO:0000256" key="1">
    <source>
        <dbReference type="SAM" id="SignalP"/>
    </source>
</evidence>
<evidence type="ECO:0000313" key="2">
    <source>
        <dbReference type="EMBL" id="EON99610.1"/>
    </source>
</evidence>
<organism evidence="2 3">
    <name type="scientific">Phaeoacremonium minimum (strain UCR-PA7)</name>
    <name type="common">Esca disease fungus</name>
    <name type="synonym">Togninia minima</name>
    <dbReference type="NCBI Taxonomy" id="1286976"/>
    <lineage>
        <taxon>Eukaryota</taxon>
        <taxon>Fungi</taxon>
        <taxon>Dikarya</taxon>
        <taxon>Ascomycota</taxon>
        <taxon>Pezizomycotina</taxon>
        <taxon>Sordariomycetes</taxon>
        <taxon>Sordariomycetidae</taxon>
        <taxon>Togniniales</taxon>
        <taxon>Togniniaceae</taxon>
        <taxon>Phaeoacremonium</taxon>
    </lineage>
</organism>
<accession>R8BJW2</accession>
<dbReference type="RefSeq" id="XP_007915650.1">
    <property type="nucleotide sequence ID" value="XM_007917459.1"/>
</dbReference>
<evidence type="ECO:0000313" key="3">
    <source>
        <dbReference type="Proteomes" id="UP000014074"/>
    </source>
</evidence>
<dbReference type="Proteomes" id="UP000014074">
    <property type="component" value="Unassembled WGS sequence"/>
</dbReference>
<dbReference type="HOGENOM" id="CLU_048311_0_0_1"/>
<dbReference type="KEGG" id="tmn:UCRPA7_4908"/>
<gene>
    <name evidence="2" type="ORF">UCRPA7_4908</name>
</gene>
<feature type="chain" id="PRO_5004452079" description="Cyclin-like f-box protein" evidence="1">
    <location>
        <begin position="25"/>
        <end position="350"/>
    </location>
</feature>
<evidence type="ECO:0008006" key="4">
    <source>
        <dbReference type="Google" id="ProtNLM"/>
    </source>
</evidence>
<dbReference type="EMBL" id="KB933141">
    <property type="protein sequence ID" value="EON99610.1"/>
    <property type="molecule type" value="Genomic_DNA"/>
</dbReference>
<sequence>MLTVRSSVFFFALVLLVIFADVHAAPQRGSRRKGKGAATAAANTQTLQQQAAQVPQGVSQATDGSTILDTTATVNGLNLRFKVSGPVDQFTADTGIDGATAQAGDAGPLGLNVLLHGDGGQSFFDFPNQAVQGDLMGVVILAPSEQLLWGQSQGQPQGLSRPDGVEHSQAVNDLIQTVLPQVVAFNTSNVFFTGVSGGSLTLSGFFMPAHLTNFAGTGVLLMCGGLEPQVDFVDANNVISTTKIHFQSTQNELALLQPAIPDAIIAYEQLAAQAGVSADQLNVLQTVDNTPNGGHCEFDEQGFSSGIQLISDNFANIMQGGNGAVDGINAQTVLTGVVGNENLQFSGNGN</sequence>
<keyword evidence="1" id="KW-0732">Signal</keyword>
<name>R8BJW2_PHAM7</name>
<dbReference type="GeneID" id="19325408"/>